<gene>
    <name evidence="3" type="ORF">PENANT_c017G09687</name>
</gene>
<feature type="transmembrane region" description="Helical" evidence="2">
    <location>
        <begin position="273"/>
        <end position="300"/>
    </location>
</feature>
<evidence type="ECO:0000313" key="3">
    <source>
        <dbReference type="EMBL" id="OQD83223.1"/>
    </source>
</evidence>
<evidence type="ECO:0000256" key="2">
    <source>
        <dbReference type="SAM" id="Phobius"/>
    </source>
</evidence>
<comment type="caution">
    <text evidence="3">The sequence shown here is derived from an EMBL/GenBank/DDBJ whole genome shotgun (WGS) entry which is preliminary data.</text>
</comment>
<dbReference type="InterPro" id="IPR046536">
    <property type="entry name" value="DUF6601"/>
</dbReference>
<dbReference type="AlphaFoldDB" id="A0A1V6Q1V8"/>
<keyword evidence="2" id="KW-0472">Membrane</keyword>
<keyword evidence="2" id="KW-0812">Transmembrane</keyword>
<dbReference type="Pfam" id="PF20246">
    <property type="entry name" value="DUF6601"/>
    <property type="match status" value="1"/>
</dbReference>
<organism evidence="3 4">
    <name type="scientific">Penicillium antarcticum</name>
    <dbReference type="NCBI Taxonomy" id="416450"/>
    <lineage>
        <taxon>Eukaryota</taxon>
        <taxon>Fungi</taxon>
        <taxon>Dikarya</taxon>
        <taxon>Ascomycota</taxon>
        <taxon>Pezizomycotina</taxon>
        <taxon>Eurotiomycetes</taxon>
        <taxon>Eurotiomycetidae</taxon>
        <taxon>Eurotiales</taxon>
        <taxon>Aspergillaceae</taxon>
        <taxon>Penicillium</taxon>
    </lineage>
</organism>
<evidence type="ECO:0000256" key="1">
    <source>
        <dbReference type="SAM" id="MobiDB-lite"/>
    </source>
</evidence>
<feature type="compositionally biased region" description="Low complexity" evidence="1">
    <location>
        <begin position="93"/>
        <end position="105"/>
    </location>
</feature>
<reference evidence="4" key="1">
    <citation type="journal article" date="2017" name="Nat. Microbiol.">
        <title>Global analysis of biosynthetic gene clusters reveals vast potential of secondary metabolite production in Penicillium species.</title>
        <authorList>
            <person name="Nielsen J.C."/>
            <person name="Grijseels S."/>
            <person name="Prigent S."/>
            <person name="Ji B."/>
            <person name="Dainat J."/>
            <person name="Nielsen K.F."/>
            <person name="Frisvad J.C."/>
            <person name="Workman M."/>
            <person name="Nielsen J."/>
        </authorList>
    </citation>
    <scope>NUCLEOTIDE SEQUENCE [LARGE SCALE GENOMIC DNA]</scope>
    <source>
        <strain evidence="4">IBT 31811</strain>
    </source>
</reference>
<dbReference type="EMBL" id="MDYN01000017">
    <property type="protein sequence ID" value="OQD83223.1"/>
    <property type="molecule type" value="Genomic_DNA"/>
</dbReference>
<feature type="transmembrane region" description="Helical" evidence="2">
    <location>
        <begin position="231"/>
        <end position="253"/>
    </location>
</feature>
<dbReference type="PANTHER" id="PTHR34414">
    <property type="entry name" value="HET DOMAIN-CONTAINING PROTEIN-RELATED"/>
    <property type="match status" value="1"/>
</dbReference>
<sequence length="320" mass="36008">MSSQPHSETNQTTNFKRLNDIHDLLWLAGRPMPPRPLNYQMSLSREIILDEKTDMHLVWGPSRRIHIKPLPQYLLDARFWSEHLVCEDECPPSSRQGQGQESQSQPANKPPNNTASYSGAVKVATCEKCHLTKCAFGFLSSYIALVQHPSDFAIAKSNNLLPEFLTWSAWRSLVQNLLANESTDPSKINKRYIFGELRLSRLNKIYAVGGGFLLRGYQSKYQTYGELFKDYLTPITAMTVYIALVLTAMQVGLGTDRLAHNQAFQNASYGFTVFSILGPIVLVFLVLLVALAYVATNSLVTIAFRKKRFNELEGSKSGRV</sequence>
<proteinExistence type="predicted"/>
<feature type="region of interest" description="Disordered" evidence="1">
    <location>
        <begin position="90"/>
        <end position="114"/>
    </location>
</feature>
<keyword evidence="4" id="KW-1185">Reference proteome</keyword>
<accession>A0A1V6Q1V8</accession>
<protein>
    <submittedName>
        <fullName evidence="3">Uncharacterized protein</fullName>
    </submittedName>
</protein>
<dbReference type="STRING" id="416450.A0A1V6Q1V8"/>
<dbReference type="Proteomes" id="UP000191672">
    <property type="component" value="Unassembled WGS sequence"/>
</dbReference>
<dbReference type="PANTHER" id="PTHR34414:SF1">
    <property type="entry name" value="SUBTILISIN-LIKE SERINE PROTEASE"/>
    <property type="match status" value="1"/>
</dbReference>
<evidence type="ECO:0000313" key="4">
    <source>
        <dbReference type="Proteomes" id="UP000191672"/>
    </source>
</evidence>
<name>A0A1V6Q1V8_9EURO</name>
<keyword evidence="2" id="KW-1133">Transmembrane helix</keyword>